<keyword evidence="3 5" id="KW-1133">Transmembrane helix</keyword>
<evidence type="ECO:0000256" key="3">
    <source>
        <dbReference type="ARBA" id="ARBA00022989"/>
    </source>
</evidence>
<dbReference type="SUPFAM" id="SSF161084">
    <property type="entry name" value="MAPEG domain-like"/>
    <property type="match status" value="1"/>
</dbReference>
<keyword evidence="4 5" id="KW-0472">Membrane</keyword>
<accession>A0A1C3EBU1</accession>
<evidence type="ECO:0000256" key="2">
    <source>
        <dbReference type="ARBA" id="ARBA00022692"/>
    </source>
</evidence>
<keyword evidence="2 5" id="KW-0812">Transmembrane</keyword>
<dbReference type="Pfam" id="PF01124">
    <property type="entry name" value="MAPEG"/>
    <property type="match status" value="1"/>
</dbReference>
<evidence type="ECO:0000313" key="7">
    <source>
        <dbReference type="Proteomes" id="UP000094936"/>
    </source>
</evidence>
<dbReference type="EMBL" id="LYBM01000049">
    <property type="protein sequence ID" value="ODA30660.1"/>
    <property type="molecule type" value="Genomic_DNA"/>
</dbReference>
<evidence type="ECO:0000256" key="1">
    <source>
        <dbReference type="ARBA" id="ARBA00004370"/>
    </source>
</evidence>
<evidence type="ECO:0000256" key="5">
    <source>
        <dbReference type="SAM" id="Phobius"/>
    </source>
</evidence>
<dbReference type="InterPro" id="IPR023352">
    <property type="entry name" value="MAPEG-like_dom_sf"/>
</dbReference>
<dbReference type="Proteomes" id="UP000094936">
    <property type="component" value="Unassembled WGS sequence"/>
</dbReference>
<keyword evidence="7" id="KW-1185">Reference proteome</keyword>
<evidence type="ECO:0000256" key="4">
    <source>
        <dbReference type="ARBA" id="ARBA00023136"/>
    </source>
</evidence>
<dbReference type="OrthoDB" id="328594at2"/>
<dbReference type="InterPro" id="IPR001129">
    <property type="entry name" value="Membr-assoc_MAPEG"/>
</dbReference>
<dbReference type="AlphaFoldDB" id="A0A1C3EBU1"/>
<organism evidence="6 7">
    <name type="scientific">Veronia pacifica</name>
    <dbReference type="NCBI Taxonomy" id="1080227"/>
    <lineage>
        <taxon>Bacteria</taxon>
        <taxon>Pseudomonadati</taxon>
        <taxon>Pseudomonadota</taxon>
        <taxon>Gammaproteobacteria</taxon>
        <taxon>Vibrionales</taxon>
        <taxon>Vibrionaceae</taxon>
        <taxon>Veronia</taxon>
    </lineage>
</organism>
<proteinExistence type="predicted"/>
<dbReference type="Gene3D" id="1.20.120.550">
    <property type="entry name" value="Membrane associated eicosanoid/glutathione metabolism-like domain"/>
    <property type="match status" value="1"/>
</dbReference>
<feature type="transmembrane region" description="Helical" evidence="5">
    <location>
        <begin position="56"/>
        <end position="76"/>
    </location>
</feature>
<protein>
    <recommendedName>
        <fullName evidence="8">MAPEG family protein</fullName>
    </recommendedName>
</protein>
<evidence type="ECO:0008006" key="8">
    <source>
        <dbReference type="Google" id="ProtNLM"/>
    </source>
</evidence>
<reference evidence="6 7" key="1">
    <citation type="submission" date="2016-05" db="EMBL/GenBank/DDBJ databases">
        <title>Genomic Taxonomy of the Vibrionaceae.</title>
        <authorList>
            <person name="Gomez-Gil B."/>
            <person name="Enciso-Ibarra J."/>
        </authorList>
    </citation>
    <scope>NUCLEOTIDE SEQUENCE [LARGE SCALE GENOMIC DNA]</scope>
    <source>
        <strain evidence="6 7">CAIM 1920</strain>
    </source>
</reference>
<dbReference type="GO" id="GO:0016020">
    <property type="term" value="C:membrane"/>
    <property type="evidence" value="ECO:0007669"/>
    <property type="project" value="UniProtKB-SubCell"/>
</dbReference>
<dbReference type="RefSeq" id="WP_068905031.1">
    <property type="nucleotide sequence ID" value="NZ_JBHUIF010000004.1"/>
</dbReference>
<feature type="transmembrane region" description="Helical" evidence="5">
    <location>
        <begin position="82"/>
        <end position="100"/>
    </location>
</feature>
<comment type="caution">
    <text evidence="6">The sequence shown here is derived from an EMBL/GenBank/DDBJ whole genome shotgun (WGS) entry which is preliminary data.</text>
</comment>
<feature type="transmembrane region" description="Helical" evidence="5">
    <location>
        <begin position="6"/>
        <end position="24"/>
    </location>
</feature>
<gene>
    <name evidence="6" type="ORF">A8L45_19490</name>
</gene>
<evidence type="ECO:0000313" key="6">
    <source>
        <dbReference type="EMBL" id="ODA30660.1"/>
    </source>
</evidence>
<comment type="subcellular location">
    <subcellularLocation>
        <location evidence="1">Membrane</location>
    </subcellularLocation>
</comment>
<name>A0A1C3EBU1_9GAMM</name>
<sequence length="133" mass="15639">MFYPMFMMFSLVFIIGLYMLKVRIDSVKSREVHPKFYVLMQGQEVPKKVQQTARSFVNQFELPILFYVASCLYISQGIESDIGLWSAWLFVVFRYAHAFVHVTSNNLNQRMGLFILSILFLITMLIDLLLHML</sequence>
<feature type="transmembrane region" description="Helical" evidence="5">
    <location>
        <begin position="112"/>
        <end position="132"/>
    </location>
</feature>